<reference evidence="1" key="1">
    <citation type="submission" date="2022-10" db="EMBL/GenBank/DDBJ databases">
        <authorList>
            <person name="Yu W.X."/>
        </authorList>
    </citation>
    <scope>NUCLEOTIDE SEQUENCE</scope>
    <source>
        <strain evidence="1">AAT</strain>
    </source>
</reference>
<name>A0AAE3M139_9BACT</name>
<gene>
    <name evidence="1" type="ORF">OM075_00535</name>
</gene>
<evidence type="ECO:0000313" key="2">
    <source>
        <dbReference type="Proteomes" id="UP001209229"/>
    </source>
</evidence>
<dbReference type="Proteomes" id="UP001209229">
    <property type="component" value="Unassembled WGS sequence"/>
</dbReference>
<sequence>MKTIKVIDAIRLAKEISKIPDGRFTIGFFPYNRTTGKASAKLRTIEGCKVRAQLSRERFSIDGDNFFLFEDSDGNPKTCYQALIRFMGFPDDNYQPRKVIFHGDTN</sequence>
<evidence type="ECO:0000313" key="1">
    <source>
        <dbReference type="EMBL" id="MCW3784926.1"/>
    </source>
</evidence>
<accession>A0AAE3M139</accession>
<dbReference type="AlphaFoldDB" id="A0AAE3M139"/>
<organism evidence="1 2">
    <name type="scientific">Plebeiibacterium sediminum</name>
    <dbReference type="NCBI Taxonomy" id="2992112"/>
    <lineage>
        <taxon>Bacteria</taxon>
        <taxon>Pseudomonadati</taxon>
        <taxon>Bacteroidota</taxon>
        <taxon>Bacteroidia</taxon>
        <taxon>Marinilabiliales</taxon>
        <taxon>Marinilabiliaceae</taxon>
        <taxon>Plebeiibacterium</taxon>
    </lineage>
</organism>
<dbReference type="RefSeq" id="WP_301188497.1">
    <property type="nucleotide sequence ID" value="NZ_JAPDPJ010000001.1"/>
</dbReference>
<comment type="caution">
    <text evidence="1">The sequence shown here is derived from an EMBL/GenBank/DDBJ whole genome shotgun (WGS) entry which is preliminary data.</text>
</comment>
<protein>
    <submittedName>
        <fullName evidence="1">Uncharacterized protein</fullName>
    </submittedName>
</protein>
<keyword evidence="2" id="KW-1185">Reference proteome</keyword>
<dbReference type="EMBL" id="JAPDPJ010000001">
    <property type="protein sequence ID" value="MCW3784926.1"/>
    <property type="molecule type" value="Genomic_DNA"/>
</dbReference>
<proteinExistence type="predicted"/>